<feature type="transmembrane region" description="Helical" evidence="9">
    <location>
        <begin position="188"/>
        <end position="207"/>
    </location>
</feature>
<organism evidence="10">
    <name type="scientific">Thermobifida fusca (strain YX)</name>
    <dbReference type="NCBI Taxonomy" id="269800"/>
    <lineage>
        <taxon>Bacteria</taxon>
        <taxon>Bacillati</taxon>
        <taxon>Actinomycetota</taxon>
        <taxon>Actinomycetes</taxon>
        <taxon>Streptosporangiales</taxon>
        <taxon>Nocardiopsidaceae</taxon>
        <taxon>Thermobifida</taxon>
    </lineage>
</organism>
<dbReference type="PANTHER" id="PTHR20855:SF3">
    <property type="entry name" value="LD03007P"/>
    <property type="match status" value="1"/>
</dbReference>
<keyword evidence="7" id="KW-0479">Metal-binding</keyword>
<feature type="region of interest" description="Disordered" evidence="8">
    <location>
        <begin position="46"/>
        <end position="81"/>
    </location>
</feature>
<keyword evidence="6 9" id="KW-0472">Membrane</keyword>
<dbReference type="eggNOG" id="COG1272">
    <property type="taxonomic scope" value="Bacteria"/>
</dbReference>
<protein>
    <submittedName>
        <fullName evidence="10">HylII</fullName>
    </submittedName>
</protein>
<dbReference type="NCBIfam" id="TIGR01065">
    <property type="entry name" value="hlyIII"/>
    <property type="match status" value="1"/>
</dbReference>
<evidence type="ECO:0000256" key="2">
    <source>
        <dbReference type="ARBA" id="ARBA00008488"/>
    </source>
</evidence>
<feature type="transmembrane region" description="Helical" evidence="9">
    <location>
        <begin position="251"/>
        <end position="270"/>
    </location>
</feature>
<dbReference type="KEGG" id="tfu:Tfu_0862"/>
<dbReference type="Pfam" id="PF03006">
    <property type="entry name" value="HlyIII"/>
    <property type="match status" value="1"/>
</dbReference>
<dbReference type="HOGENOM" id="CLU_756333_0_0_11"/>
<feature type="transmembrane region" description="Helical" evidence="9">
    <location>
        <begin position="339"/>
        <end position="363"/>
    </location>
</feature>
<reference evidence="10" key="1">
    <citation type="submission" date="2005-07" db="EMBL/GenBank/DDBJ databases">
        <title>Complete sequence of Thermobifida fusca YX.</title>
        <authorList>
            <consortium name="US DOE Joint Genome Institute"/>
            <person name="Copeland A."/>
            <person name="Lucas S."/>
            <person name="Lapidus A."/>
            <person name="Barry K."/>
            <person name="Detter J.C."/>
            <person name="Glavina T."/>
            <person name="Hammon N."/>
            <person name="Israni S."/>
            <person name="Pitluck S."/>
            <person name="Di Bartolo G."/>
            <person name="Chain P."/>
            <person name="Schmutz J."/>
            <person name="Larimer F."/>
            <person name="Land M."/>
            <person name="Lykidis A."/>
            <person name="Richardson P."/>
        </authorList>
    </citation>
    <scope>NUCLEOTIDE SEQUENCE</scope>
    <source>
        <strain evidence="10">YX</strain>
    </source>
</reference>
<dbReference type="InterPro" id="IPR005744">
    <property type="entry name" value="Hy-lIII"/>
</dbReference>
<feature type="region of interest" description="Disordered" evidence="8">
    <location>
        <begin position="120"/>
        <end position="139"/>
    </location>
</feature>
<feature type="binding site" evidence="7">
    <location>
        <position position="337"/>
    </location>
    <ligand>
        <name>Zn(2+)</name>
        <dbReference type="ChEBI" id="CHEBI:29105"/>
    </ligand>
</feature>
<dbReference type="InterPro" id="IPR004254">
    <property type="entry name" value="AdipoR/HlyIII-related"/>
</dbReference>
<evidence type="ECO:0000313" key="10">
    <source>
        <dbReference type="EMBL" id="AAZ54900.1"/>
    </source>
</evidence>
<evidence type="ECO:0000256" key="4">
    <source>
        <dbReference type="ARBA" id="ARBA00022692"/>
    </source>
</evidence>
<gene>
    <name evidence="10" type="ordered locus">Tfu_0862</name>
</gene>
<evidence type="ECO:0000256" key="6">
    <source>
        <dbReference type="ARBA" id="ARBA00023136"/>
    </source>
</evidence>
<name>Q47RL7_THEFY</name>
<evidence type="ECO:0000256" key="5">
    <source>
        <dbReference type="ARBA" id="ARBA00022989"/>
    </source>
</evidence>
<evidence type="ECO:0000256" key="8">
    <source>
        <dbReference type="SAM" id="MobiDB-lite"/>
    </source>
</evidence>
<accession>Q47RL7</accession>
<keyword evidence="7" id="KW-0862">Zinc</keyword>
<feature type="transmembrane region" description="Helical" evidence="9">
    <location>
        <begin position="276"/>
        <end position="293"/>
    </location>
</feature>
<dbReference type="GO" id="GO:0046872">
    <property type="term" value="F:metal ion binding"/>
    <property type="evidence" value="ECO:0007669"/>
    <property type="project" value="UniProtKB-KW"/>
</dbReference>
<dbReference type="GO" id="GO:0140911">
    <property type="term" value="F:pore-forming activity"/>
    <property type="evidence" value="ECO:0007669"/>
    <property type="project" value="InterPro"/>
</dbReference>
<dbReference type="GO" id="GO:0005886">
    <property type="term" value="C:plasma membrane"/>
    <property type="evidence" value="ECO:0007669"/>
    <property type="project" value="UniProtKB-SubCell"/>
</dbReference>
<proteinExistence type="inferred from homology"/>
<feature type="compositionally biased region" description="Basic and acidic residues" evidence="8">
    <location>
        <begin position="49"/>
        <end position="71"/>
    </location>
</feature>
<dbReference type="EMBL" id="CP000088">
    <property type="protein sequence ID" value="AAZ54900.1"/>
    <property type="molecule type" value="Genomic_DNA"/>
</dbReference>
<feature type="transmembrane region" description="Helical" evidence="9">
    <location>
        <begin position="161"/>
        <end position="181"/>
    </location>
</feature>
<feature type="transmembrane region" description="Helical" evidence="9">
    <location>
        <begin position="227"/>
        <end position="244"/>
    </location>
</feature>
<evidence type="ECO:0000256" key="3">
    <source>
        <dbReference type="ARBA" id="ARBA00022475"/>
    </source>
</evidence>
<dbReference type="STRING" id="269800.Tfu_0862"/>
<feature type="transmembrane region" description="Helical" evidence="9">
    <location>
        <begin position="300"/>
        <end position="324"/>
    </location>
</feature>
<sequence>MARLYPTLSSNFVQHTPYLSVFAGHRHSNGINQWSIRFVPVQGTISARSTRERPAKHEIKRDLDHSPDRGGENWSTPPDISPEMCPAPHRYRQVTYECVSYAPEAMPLGAHEGEVAQKNVAAQPENRPPAERPHPSPTPLTRVEAAAAHLLHSAKPRLRGWLHLGTAPLALIAGIILIGFAPTTAARLASAIYGLSAVLLFSTSAAYHIGRWSPRTAAALRRLDHANIYLIIAGTYTPFVLLVLDGTQRTAMLALIWGCAAAGVLFTLVWLHAPRWLSTTLYVALGWIAVLFLPDLIRGVAAVPLLLVLTGGILYSLGALVYALKRPDPFPRWFGFHEIFHVLTIAAFACQYIAVFAVVTAAAPAQ</sequence>
<keyword evidence="4 9" id="KW-0812">Transmembrane</keyword>
<dbReference type="PANTHER" id="PTHR20855">
    <property type="entry name" value="ADIPOR/PROGESTIN RECEPTOR-RELATED"/>
    <property type="match status" value="1"/>
</dbReference>
<evidence type="ECO:0000256" key="9">
    <source>
        <dbReference type="SAM" id="Phobius"/>
    </source>
</evidence>
<feature type="binding site" evidence="7">
    <location>
        <position position="341"/>
    </location>
    <ligand>
        <name>Zn(2+)</name>
        <dbReference type="ChEBI" id="CHEBI:29105"/>
    </ligand>
</feature>
<feature type="binding site" evidence="7">
    <location>
        <position position="208"/>
    </location>
    <ligand>
        <name>Zn(2+)</name>
        <dbReference type="ChEBI" id="CHEBI:29105"/>
    </ligand>
</feature>
<evidence type="ECO:0000256" key="1">
    <source>
        <dbReference type="ARBA" id="ARBA00004651"/>
    </source>
</evidence>
<comment type="similarity">
    <text evidence="2">Belongs to the UPF0073 (Hly-III) family.</text>
</comment>
<keyword evidence="3" id="KW-1003">Cell membrane</keyword>
<keyword evidence="5 9" id="KW-1133">Transmembrane helix</keyword>
<evidence type="ECO:0000256" key="7">
    <source>
        <dbReference type="PIRSR" id="PIRSR604254-1"/>
    </source>
</evidence>
<comment type="subcellular location">
    <subcellularLocation>
        <location evidence="1">Cell membrane</location>
        <topology evidence="1">Multi-pass membrane protein</topology>
    </subcellularLocation>
</comment>
<dbReference type="AlphaFoldDB" id="Q47RL7"/>